<keyword evidence="4" id="KW-0732">Signal</keyword>
<feature type="domain" description="NodB homology" evidence="5">
    <location>
        <begin position="327"/>
        <end position="500"/>
    </location>
</feature>
<comment type="caution">
    <text evidence="6">The sequence shown here is derived from an EMBL/GenBank/DDBJ whole genome shotgun (WGS) entry which is preliminary data.</text>
</comment>
<evidence type="ECO:0000256" key="2">
    <source>
        <dbReference type="ARBA" id="ARBA00022801"/>
    </source>
</evidence>
<dbReference type="RefSeq" id="WP_155840931.1">
    <property type="nucleotide sequence ID" value="NZ_BAAAIA010000009.1"/>
</dbReference>
<feature type="compositionally biased region" description="Pro residues" evidence="3">
    <location>
        <begin position="50"/>
        <end position="69"/>
    </location>
</feature>
<dbReference type="PANTHER" id="PTHR10587:SF133">
    <property type="entry name" value="CHITIN DEACETYLASE 1-RELATED"/>
    <property type="match status" value="1"/>
</dbReference>
<dbReference type="SUPFAM" id="SSF88713">
    <property type="entry name" value="Glycoside hydrolase/deacetylase"/>
    <property type="match status" value="1"/>
</dbReference>
<protein>
    <submittedName>
        <fullName evidence="6">Polysaccharide deacetylase family protein</fullName>
    </submittedName>
</protein>
<dbReference type="GO" id="GO:0005975">
    <property type="term" value="P:carbohydrate metabolic process"/>
    <property type="evidence" value="ECO:0007669"/>
    <property type="project" value="InterPro"/>
</dbReference>
<sequence length="522" mass="52752">MKAATGRRRRTRTAFAIAVAVALGGGLSACDPAATTPFAGDPAATSAEPSGPPPPETAPPAPQPGPRVVPGPVALTGDRVAALVPRLAAMRTEGFVASARWAVPPGATAFGDALTSRVAGVLRGFADAHGAAWSPGVDLVAGGASEPCSGGSAFVVGPTRLSVECAVVVASGTVVGERLVIVTAEAGAPTEVAREVWYADGPGAAPHDGAALYRDGSAGRVLALVAEALRAAGRIAPGEDPFAGTAAEESRALLADSAAGATGVVITLAVPGDERPSPTSVHVPWRLLEPFLSEAGSIVGSASVSGDPYEPSSTPSGDDPVDCALLACASLTFDDGPSSLTPALLDVLDARRAAATFYVQGSAVARNPGTAARAVAAGHEVANHTWAHPDLTKLTDDQVRDEVRRAQDAIANATGVRATSIRPPYGASNQRVRALVPLPFVVWDIDTRDWQDPGVDVVVDRAAGGAVPGSIVLMHDTHEDTIEAVPAIIDRLRSRGFATATVEDQFGGSLPGPGALVSHGPR</sequence>
<dbReference type="GO" id="GO:0016810">
    <property type="term" value="F:hydrolase activity, acting on carbon-nitrogen (but not peptide) bonds"/>
    <property type="evidence" value="ECO:0007669"/>
    <property type="project" value="InterPro"/>
</dbReference>
<evidence type="ECO:0000256" key="1">
    <source>
        <dbReference type="ARBA" id="ARBA00022723"/>
    </source>
</evidence>
<keyword evidence="7" id="KW-1185">Reference proteome</keyword>
<dbReference type="Gene3D" id="3.20.20.370">
    <property type="entry name" value="Glycoside hydrolase/deacetylase"/>
    <property type="match status" value="1"/>
</dbReference>
<keyword evidence="2" id="KW-0378">Hydrolase</keyword>
<feature type="chain" id="PRO_5039421561" evidence="4">
    <location>
        <begin position="34"/>
        <end position="522"/>
    </location>
</feature>
<dbReference type="InterPro" id="IPR011330">
    <property type="entry name" value="Glyco_hydro/deAcase_b/a-brl"/>
</dbReference>
<dbReference type="Proteomes" id="UP000480122">
    <property type="component" value="Unassembled WGS sequence"/>
</dbReference>
<evidence type="ECO:0000256" key="4">
    <source>
        <dbReference type="SAM" id="SignalP"/>
    </source>
</evidence>
<feature type="signal peptide" evidence="4">
    <location>
        <begin position="1"/>
        <end position="33"/>
    </location>
</feature>
<dbReference type="AlphaFoldDB" id="A0A7C9HGJ1"/>
<keyword evidence="1" id="KW-0479">Metal-binding</keyword>
<dbReference type="InterPro" id="IPR050248">
    <property type="entry name" value="Polysacc_deacetylase_ArnD"/>
</dbReference>
<evidence type="ECO:0000256" key="3">
    <source>
        <dbReference type="SAM" id="MobiDB-lite"/>
    </source>
</evidence>
<dbReference type="CDD" id="cd10917">
    <property type="entry name" value="CE4_NodB_like_6s_7s"/>
    <property type="match status" value="1"/>
</dbReference>
<dbReference type="GO" id="GO:0046872">
    <property type="term" value="F:metal ion binding"/>
    <property type="evidence" value="ECO:0007669"/>
    <property type="project" value="UniProtKB-KW"/>
</dbReference>
<feature type="region of interest" description="Disordered" evidence="3">
    <location>
        <begin position="31"/>
        <end position="70"/>
    </location>
</feature>
<reference evidence="6 7" key="1">
    <citation type="submission" date="2019-11" db="EMBL/GenBank/DDBJ databases">
        <title>Agromyces kandeliae sp. nov., isolated from mangrove soil.</title>
        <authorList>
            <person name="Wang R."/>
        </authorList>
    </citation>
    <scope>NUCLEOTIDE SEQUENCE [LARGE SCALE GENOMIC DNA]</scope>
    <source>
        <strain evidence="6 7">JCM 11431</strain>
    </source>
</reference>
<evidence type="ECO:0000313" key="7">
    <source>
        <dbReference type="Proteomes" id="UP000480122"/>
    </source>
</evidence>
<dbReference type="PROSITE" id="PS51257">
    <property type="entry name" value="PROKAR_LIPOPROTEIN"/>
    <property type="match status" value="1"/>
</dbReference>
<dbReference type="GO" id="GO:0016020">
    <property type="term" value="C:membrane"/>
    <property type="evidence" value="ECO:0007669"/>
    <property type="project" value="TreeGrafter"/>
</dbReference>
<evidence type="ECO:0000259" key="5">
    <source>
        <dbReference type="PROSITE" id="PS51677"/>
    </source>
</evidence>
<accession>A0A7C9HGJ1</accession>
<dbReference type="PROSITE" id="PS51677">
    <property type="entry name" value="NODB"/>
    <property type="match status" value="1"/>
</dbReference>
<name>A0A7C9HGJ1_9MICO</name>
<dbReference type="InterPro" id="IPR002509">
    <property type="entry name" value="NODB_dom"/>
</dbReference>
<gene>
    <name evidence="6" type="ORF">GLX25_04140</name>
</gene>
<dbReference type="OrthoDB" id="9763050at2"/>
<dbReference type="PANTHER" id="PTHR10587">
    <property type="entry name" value="GLYCOSYL TRANSFERASE-RELATED"/>
    <property type="match status" value="1"/>
</dbReference>
<evidence type="ECO:0000313" key="6">
    <source>
        <dbReference type="EMBL" id="MUN06306.1"/>
    </source>
</evidence>
<proteinExistence type="predicted"/>
<dbReference type="EMBL" id="WODA01000006">
    <property type="protein sequence ID" value="MUN06306.1"/>
    <property type="molecule type" value="Genomic_DNA"/>
</dbReference>
<dbReference type="Pfam" id="PF01522">
    <property type="entry name" value="Polysacc_deac_1"/>
    <property type="match status" value="1"/>
</dbReference>
<organism evidence="6 7">
    <name type="scientific">Agromyces luteolus</name>
    <dbReference type="NCBI Taxonomy" id="88373"/>
    <lineage>
        <taxon>Bacteria</taxon>
        <taxon>Bacillati</taxon>
        <taxon>Actinomycetota</taxon>
        <taxon>Actinomycetes</taxon>
        <taxon>Micrococcales</taxon>
        <taxon>Microbacteriaceae</taxon>
        <taxon>Agromyces</taxon>
    </lineage>
</organism>